<keyword evidence="6" id="KW-0534">Nitrate assimilation</keyword>
<feature type="transmembrane region" description="Helical" evidence="8">
    <location>
        <begin position="420"/>
        <end position="439"/>
    </location>
</feature>
<evidence type="ECO:0000313" key="11">
    <source>
        <dbReference type="Proteomes" id="UP001642501"/>
    </source>
</evidence>
<keyword evidence="11" id="KW-1185">Reference proteome</keyword>
<comment type="similarity">
    <text evidence="2">Belongs to the major facilitator superfamily. Nitrate/nitrite porter (TC 2.A.1.8) family.</text>
</comment>
<evidence type="ECO:0000256" key="8">
    <source>
        <dbReference type="SAM" id="Phobius"/>
    </source>
</evidence>
<name>A0ABP0D3D9_9PEZI</name>
<dbReference type="PANTHER" id="PTHR23515">
    <property type="entry name" value="HIGH-AFFINITY NITRATE TRANSPORTER 2.3"/>
    <property type="match status" value="1"/>
</dbReference>
<dbReference type="InterPro" id="IPR044772">
    <property type="entry name" value="NO3_transporter"/>
</dbReference>
<proteinExistence type="inferred from homology"/>
<feature type="transmembrane region" description="Helical" evidence="8">
    <location>
        <begin position="480"/>
        <end position="502"/>
    </location>
</feature>
<evidence type="ECO:0000256" key="4">
    <source>
        <dbReference type="ARBA" id="ARBA00022692"/>
    </source>
</evidence>
<feature type="transmembrane region" description="Helical" evidence="8">
    <location>
        <begin position="166"/>
        <end position="186"/>
    </location>
</feature>
<feature type="transmembrane region" description="Helical" evidence="8">
    <location>
        <begin position="198"/>
        <end position="221"/>
    </location>
</feature>
<keyword evidence="5 8" id="KW-1133">Transmembrane helix</keyword>
<evidence type="ECO:0000256" key="7">
    <source>
        <dbReference type="ARBA" id="ARBA00023136"/>
    </source>
</evidence>
<dbReference type="Gene3D" id="1.20.1250.20">
    <property type="entry name" value="MFS general substrate transporter like domains"/>
    <property type="match status" value="2"/>
</dbReference>
<evidence type="ECO:0000259" key="9">
    <source>
        <dbReference type="PROSITE" id="PS50850"/>
    </source>
</evidence>
<accession>A0ABP0D3D9</accession>
<evidence type="ECO:0000256" key="2">
    <source>
        <dbReference type="ARBA" id="ARBA00008432"/>
    </source>
</evidence>
<keyword evidence="4 8" id="KW-0812">Transmembrane</keyword>
<dbReference type="Proteomes" id="UP001642501">
    <property type="component" value="Unassembled WGS sequence"/>
</dbReference>
<dbReference type="Pfam" id="PF07690">
    <property type="entry name" value="MFS_1"/>
    <property type="match status" value="1"/>
</dbReference>
<dbReference type="InterPro" id="IPR011701">
    <property type="entry name" value="MFS"/>
</dbReference>
<dbReference type="EMBL" id="CAWUOM010000002">
    <property type="protein sequence ID" value="CAK7262733.1"/>
    <property type="molecule type" value="Genomic_DNA"/>
</dbReference>
<feature type="transmembrane region" description="Helical" evidence="8">
    <location>
        <begin position="348"/>
        <end position="373"/>
    </location>
</feature>
<protein>
    <recommendedName>
        <fullName evidence="9">Major facilitator superfamily (MFS) profile domain-containing protein</fullName>
    </recommendedName>
</protein>
<feature type="transmembrane region" description="Helical" evidence="8">
    <location>
        <begin position="130"/>
        <end position="154"/>
    </location>
</feature>
<feature type="transmembrane region" description="Helical" evidence="8">
    <location>
        <begin position="76"/>
        <end position="93"/>
    </location>
</feature>
<keyword evidence="3" id="KW-0813">Transport</keyword>
<dbReference type="InterPro" id="IPR036259">
    <property type="entry name" value="MFS_trans_sf"/>
</dbReference>
<feature type="transmembrane region" description="Helical" evidence="8">
    <location>
        <begin position="38"/>
        <end position="56"/>
    </location>
</feature>
<dbReference type="NCBIfam" id="TIGR00886">
    <property type="entry name" value="2A0108"/>
    <property type="match status" value="1"/>
</dbReference>
<dbReference type="InterPro" id="IPR020846">
    <property type="entry name" value="MFS_dom"/>
</dbReference>
<evidence type="ECO:0000256" key="3">
    <source>
        <dbReference type="ARBA" id="ARBA00022448"/>
    </source>
</evidence>
<feature type="domain" description="Major facilitator superfamily (MFS) profile" evidence="9">
    <location>
        <begin position="38"/>
        <end position="545"/>
    </location>
</feature>
<sequence>MVKCFRWTVLYQQPDMNPINGKARSVPVLNPINKYGRVFFFSWFGFMVAFWAWYAFPPLLTVTIKDDLGLTRTEVANSNIASLCATLLVRVVAGPLCDVFGPRKVFGGLLLLGAIPTGLAPLIHTASGLYVIRFFMGILGGSFVPCQVWSTAFFDKNVVGSANAMAGGFGNAGGGITYFIMPAIFNALVDHQGYSKDIAWRLTFLVPLAILLATAAALLLLCPDTPDGPWADRQIQARQQLREHRLHERQDERLNMGQGRSRTVRAAESIPEGGIVKCTNSAILSSPPSPAASPPIPLSSSYLRPASRSVSHEVRLASPDMLETVRGETVQSPTAREAYRVLFSLQTWALMLSYMCPFGAELAINAVLSAYYLHTFPSLDQTGASNWAAFFGILNIVARPMGGVVADLLYRGRRLWWKRYWITACGLVSGVSLVVLGFLNPQKEATMFGLVTLCAIFLEAGNGANFALVPHVHPFANGMVSGLTAAAGNVGGILFSIVFRLVTATDVEEPSVAPALVDYGRAFWIIGVVHIVVNLAVCWIPPIPRNQIGGQ</sequence>
<gene>
    <name evidence="10" type="ORF">SEPCBS57363_000193</name>
</gene>
<feature type="transmembrane region" description="Helical" evidence="8">
    <location>
        <begin position="385"/>
        <end position="408"/>
    </location>
</feature>
<dbReference type="InterPro" id="IPR004737">
    <property type="entry name" value="NO3_transporter_NarK/NarU-like"/>
</dbReference>
<feature type="transmembrane region" description="Helical" evidence="8">
    <location>
        <begin position="105"/>
        <end position="124"/>
    </location>
</feature>
<keyword evidence="7 8" id="KW-0472">Membrane</keyword>
<evidence type="ECO:0000256" key="5">
    <source>
        <dbReference type="ARBA" id="ARBA00022989"/>
    </source>
</evidence>
<dbReference type="SUPFAM" id="SSF103473">
    <property type="entry name" value="MFS general substrate transporter"/>
    <property type="match status" value="1"/>
</dbReference>
<comment type="caution">
    <text evidence="10">The sequence shown here is derived from an EMBL/GenBank/DDBJ whole genome shotgun (WGS) entry which is preliminary data.</text>
</comment>
<feature type="transmembrane region" description="Helical" evidence="8">
    <location>
        <begin position="445"/>
        <end position="468"/>
    </location>
</feature>
<comment type="subcellular location">
    <subcellularLocation>
        <location evidence="1">Membrane</location>
        <topology evidence="1">Multi-pass membrane protein</topology>
    </subcellularLocation>
</comment>
<reference evidence="10 11" key="1">
    <citation type="submission" date="2024-01" db="EMBL/GenBank/DDBJ databases">
        <authorList>
            <person name="Allen C."/>
            <person name="Tagirdzhanova G."/>
        </authorList>
    </citation>
    <scope>NUCLEOTIDE SEQUENCE [LARGE SCALE GENOMIC DNA]</scope>
    <source>
        <strain evidence="10 11">CBS 573.63</strain>
    </source>
</reference>
<organism evidence="10 11">
    <name type="scientific">Sporothrix epigloea</name>
    <dbReference type="NCBI Taxonomy" id="1892477"/>
    <lineage>
        <taxon>Eukaryota</taxon>
        <taxon>Fungi</taxon>
        <taxon>Dikarya</taxon>
        <taxon>Ascomycota</taxon>
        <taxon>Pezizomycotina</taxon>
        <taxon>Sordariomycetes</taxon>
        <taxon>Sordariomycetidae</taxon>
        <taxon>Ophiostomatales</taxon>
        <taxon>Ophiostomataceae</taxon>
        <taxon>Sporothrix</taxon>
    </lineage>
</organism>
<dbReference type="PROSITE" id="PS50850">
    <property type="entry name" value="MFS"/>
    <property type="match status" value="1"/>
</dbReference>
<feature type="transmembrane region" description="Helical" evidence="8">
    <location>
        <begin position="522"/>
        <end position="540"/>
    </location>
</feature>
<evidence type="ECO:0000256" key="6">
    <source>
        <dbReference type="ARBA" id="ARBA00023063"/>
    </source>
</evidence>
<evidence type="ECO:0000313" key="10">
    <source>
        <dbReference type="EMBL" id="CAK7262733.1"/>
    </source>
</evidence>
<evidence type="ECO:0000256" key="1">
    <source>
        <dbReference type="ARBA" id="ARBA00004141"/>
    </source>
</evidence>